<evidence type="ECO:0000256" key="5">
    <source>
        <dbReference type="ARBA" id="ARBA00022679"/>
    </source>
</evidence>
<evidence type="ECO:0000256" key="11">
    <source>
        <dbReference type="SAM" id="SignalP"/>
    </source>
</evidence>
<feature type="transmembrane region" description="Helical" evidence="10">
    <location>
        <begin position="383"/>
        <end position="400"/>
    </location>
</feature>
<name>A0A9N6ZFB8_9CRUS</name>
<evidence type="ECO:0000256" key="2">
    <source>
        <dbReference type="ARBA" id="ARBA00004922"/>
    </source>
</evidence>
<dbReference type="Pfam" id="PF03155">
    <property type="entry name" value="Alg6_Alg8"/>
    <property type="match status" value="1"/>
</dbReference>
<keyword evidence="9 10" id="KW-0472">Membrane</keyword>
<evidence type="ECO:0000256" key="6">
    <source>
        <dbReference type="ARBA" id="ARBA00022692"/>
    </source>
</evidence>
<keyword evidence="4 10" id="KW-0328">Glycosyltransferase</keyword>
<comment type="similarity">
    <text evidence="3 10">Belongs to the ALG6/ALG8 glucosyltransferase family.</text>
</comment>
<comment type="pathway">
    <text evidence="2 10">Protein modification; protein glycosylation.</text>
</comment>
<keyword evidence="7 10" id="KW-0256">Endoplasmic reticulum</keyword>
<keyword evidence="6 10" id="KW-0812">Transmembrane</keyword>
<dbReference type="InterPro" id="IPR004856">
    <property type="entry name" value="Glyco_trans_ALG6/ALG8"/>
</dbReference>
<reference evidence="12" key="1">
    <citation type="submission" date="2021-04" db="EMBL/GenBank/DDBJ databases">
        <authorList>
            <person name="Cornetti L."/>
        </authorList>
    </citation>
    <scope>NUCLEOTIDE SEQUENCE</scope>
</reference>
<dbReference type="EMBL" id="OC985886">
    <property type="protein sequence ID" value="CAG4642541.1"/>
    <property type="molecule type" value="Genomic_DNA"/>
</dbReference>
<dbReference type="EC" id="2.4.1.-" evidence="10"/>
<evidence type="ECO:0000256" key="10">
    <source>
        <dbReference type="RuleBase" id="RU363110"/>
    </source>
</evidence>
<dbReference type="PANTHER" id="PTHR12413:SF2">
    <property type="entry name" value="DOLICHYL PYROPHOSPHATE GLC1MAN9GLCNAC2 ALPHA-1,3-GLUCOSYLTRANSFERASE-RELATED"/>
    <property type="match status" value="1"/>
</dbReference>
<dbReference type="PANTHER" id="PTHR12413">
    <property type="entry name" value="DOLICHYL GLYCOSYLTRANSFERASE"/>
    <property type="match status" value="1"/>
</dbReference>
<feature type="chain" id="PRO_5040113638" description="Alpha-1,3-glucosyltransferase" evidence="11">
    <location>
        <begin position="23"/>
        <end position="507"/>
    </location>
</feature>
<proteinExistence type="inferred from homology"/>
<feature type="transmembrane region" description="Helical" evidence="10">
    <location>
        <begin position="175"/>
        <end position="200"/>
    </location>
</feature>
<keyword evidence="11" id="KW-0732">Signal</keyword>
<dbReference type="GO" id="GO:0005789">
    <property type="term" value="C:endoplasmic reticulum membrane"/>
    <property type="evidence" value="ECO:0007669"/>
    <property type="project" value="UniProtKB-SubCell"/>
</dbReference>
<evidence type="ECO:0000256" key="7">
    <source>
        <dbReference type="ARBA" id="ARBA00022824"/>
    </source>
</evidence>
<feature type="transmembrane region" description="Helical" evidence="10">
    <location>
        <begin position="339"/>
        <end position="356"/>
    </location>
</feature>
<comment type="subcellular location">
    <subcellularLocation>
        <location evidence="1 10">Endoplasmic reticulum membrane</location>
        <topology evidence="1 10">Multi-pass membrane protein</topology>
    </subcellularLocation>
</comment>
<evidence type="ECO:0000256" key="3">
    <source>
        <dbReference type="ARBA" id="ARBA00008715"/>
    </source>
</evidence>
<dbReference type="GO" id="GO:0042283">
    <property type="term" value="F:dolichyl pyrophosphate Glc1Man9GlcNAc2 alpha-1,3-glucosyltransferase activity"/>
    <property type="evidence" value="ECO:0007669"/>
    <property type="project" value="TreeGrafter"/>
</dbReference>
<feature type="transmembrane region" description="Helical" evidence="10">
    <location>
        <begin position="150"/>
        <end position="168"/>
    </location>
</feature>
<feature type="transmembrane region" description="Helical" evidence="10">
    <location>
        <begin position="91"/>
        <end position="109"/>
    </location>
</feature>
<evidence type="ECO:0000256" key="4">
    <source>
        <dbReference type="ARBA" id="ARBA00022676"/>
    </source>
</evidence>
<feature type="transmembrane region" description="Helical" evidence="10">
    <location>
        <begin position="470"/>
        <end position="493"/>
    </location>
</feature>
<keyword evidence="5 10" id="KW-0808">Transferase</keyword>
<feature type="transmembrane region" description="Helical" evidence="10">
    <location>
        <begin position="362"/>
        <end position="378"/>
    </location>
</feature>
<evidence type="ECO:0000313" key="12">
    <source>
        <dbReference type="EMBL" id="CAG4642541.1"/>
    </source>
</evidence>
<protein>
    <recommendedName>
        <fullName evidence="10">Alpha-1,3-glucosyltransferase</fullName>
        <ecNumber evidence="10">2.4.1.-</ecNumber>
    </recommendedName>
</protein>
<dbReference type="AlphaFoldDB" id="A0A9N6ZFB8"/>
<feature type="transmembrane region" description="Helical" evidence="10">
    <location>
        <begin position="220"/>
        <end position="239"/>
    </location>
</feature>
<feature type="transmembrane region" description="Helical" evidence="10">
    <location>
        <begin position="121"/>
        <end position="144"/>
    </location>
</feature>
<sequence length="507" mass="57870">MIWHIFSAITVAKLLFLPAYRSTDFEVHRNWLAVTKSLPLSQWYVDETSPWTLDYPPLFAWFEFALAHVAQFFDPAMLDVSNLNYVSSNTILFQRLSVIVTDIVFVFGVKKCVATEKQKKLGFRWFSTSTILAFLLLCNVGLFMVDHIHFQYNGFLTGILLLSIGSVLQRQNIQAALWFTILLNLKHIYLYIAPAYFIYLLRSYCFETSKQRLIFHWGRLISLGFTVVSIFGLTYGPFFNQIGEVLSRLFPFKRGLCHAYWAPNFWALYNALDKVLVIISRKLGWVSSMSTASMTGGLVQEFEHVILPSIGPKATFICTLLAMIPPSIILLKRPNQPRVFIRAVVLCAFASFLFAWHVHEKAILMIIVPLTLLAVSSAEDCRLFLLLSITGHVSLFPLLFASFENVIKIVLVAAYSLASYSFLCALHSRPDSSTSLVRFRMWERIYLFGLVLVALNECCLHSILDRNDSLPFLPLLIMSVYCAIGVIYVWLVFLRNSLSVQKTTKVH</sequence>
<evidence type="ECO:0000256" key="1">
    <source>
        <dbReference type="ARBA" id="ARBA00004477"/>
    </source>
</evidence>
<accession>A0A9N6ZFB8</accession>
<feature type="transmembrane region" description="Helical" evidence="10">
    <location>
        <begin position="406"/>
        <end position="425"/>
    </location>
</feature>
<organism evidence="12">
    <name type="scientific">Evadne anonyx</name>
    <dbReference type="NCBI Taxonomy" id="141404"/>
    <lineage>
        <taxon>Eukaryota</taxon>
        <taxon>Metazoa</taxon>
        <taxon>Ecdysozoa</taxon>
        <taxon>Arthropoda</taxon>
        <taxon>Crustacea</taxon>
        <taxon>Branchiopoda</taxon>
        <taxon>Diplostraca</taxon>
        <taxon>Cladocera</taxon>
        <taxon>Onychopoda</taxon>
        <taxon>Podonidae</taxon>
        <taxon>Evadne</taxon>
    </lineage>
</organism>
<feature type="transmembrane region" description="Helical" evidence="10">
    <location>
        <begin position="445"/>
        <end position="464"/>
    </location>
</feature>
<feature type="signal peptide" evidence="11">
    <location>
        <begin position="1"/>
        <end position="22"/>
    </location>
</feature>
<dbReference type="GO" id="GO:0006487">
    <property type="term" value="P:protein N-linked glycosylation"/>
    <property type="evidence" value="ECO:0007669"/>
    <property type="project" value="TreeGrafter"/>
</dbReference>
<evidence type="ECO:0000256" key="9">
    <source>
        <dbReference type="ARBA" id="ARBA00023136"/>
    </source>
</evidence>
<keyword evidence="8 10" id="KW-1133">Transmembrane helix</keyword>
<gene>
    <name evidence="12" type="primary">EOG090X06YP</name>
</gene>
<evidence type="ECO:0000256" key="8">
    <source>
        <dbReference type="ARBA" id="ARBA00022989"/>
    </source>
</evidence>